<evidence type="ECO:0000256" key="2">
    <source>
        <dbReference type="SAM" id="Phobius"/>
    </source>
</evidence>
<sequence>MDAWHGFWTWANENQLAATVVGGLILLALGWALSHLPKVGPYIRRALTWLWAWHPVSARRHTRELDRLRKSLKFGDSEVQGAAKKSALEGDARLRIALDADFKAIKQRLDRQEKNHEAVAALVVSLESEIKRGPGASAVAEPLAPTSPPLPRPRWDIEWLAHDDGTPNSFFDITNHVPRSVANEVRIEGTSRVRVRDAGHWASLSGKVSEQFVAQVAEEGEYLGVRFSVEWYDEDGAKQREEVTAPPWEDDPDAEQRVLRL</sequence>
<keyword evidence="2" id="KW-1133">Transmembrane helix</keyword>
<feature type="region of interest" description="Disordered" evidence="1">
    <location>
        <begin position="237"/>
        <end position="261"/>
    </location>
</feature>
<comment type="caution">
    <text evidence="3">The sequence shown here is derived from an EMBL/GenBank/DDBJ whole genome shotgun (WGS) entry which is preliminary data.</text>
</comment>
<proteinExistence type="predicted"/>
<dbReference type="Proteomes" id="UP000438182">
    <property type="component" value="Unassembled WGS sequence"/>
</dbReference>
<feature type="transmembrane region" description="Helical" evidence="2">
    <location>
        <begin position="16"/>
        <end position="36"/>
    </location>
</feature>
<dbReference type="EMBL" id="WSTA01000023">
    <property type="protein sequence ID" value="MWB98317.1"/>
    <property type="molecule type" value="Genomic_DNA"/>
</dbReference>
<reference evidence="3 4" key="1">
    <citation type="submission" date="2019-12" db="EMBL/GenBank/DDBJ databases">
        <authorList>
            <person name="Kim Y.S."/>
        </authorList>
    </citation>
    <scope>NUCLEOTIDE SEQUENCE [LARGE SCALE GENOMIC DNA]</scope>
    <source>
        <strain evidence="3 4">MMS17-SY077</strain>
    </source>
</reference>
<evidence type="ECO:0000313" key="4">
    <source>
        <dbReference type="Proteomes" id="UP000438182"/>
    </source>
</evidence>
<accession>A0A6I4P4H6</accession>
<keyword evidence="2" id="KW-0472">Membrane</keyword>
<organism evidence="3 4">
    <name type="scientific">Agromyces seonyuensis</name>
    <dbReference type="NCBI Taxonomy" id="2662446"/>
    <lineage>
        <taxon>Bacteria</taxon>
        <taxon>Bacillati</taxon>
        <taxon>Actinomycetota</taxon>
        <taxon>Actinomycetes</taxon>
        <taxon>Micrococcales</taxon>
        <taxon>Microbacteriaceae</taxon>
        <taxon>Agromyces</taxon>
    </lineage>
</organism>
<name>A0A6I4P4H6_9MICO</name>
<keyword evidence="4" id="KW-1185">Reference proteome</keyword>
<dbReference type="RefSeq" id="WP_160423653.1">
    <property type="nucleotide sequence ID" value="NZ_WSTA01000023.1"/>
</dbReference>
<gene>
    <name evidence="3" type="ORF">GB864_07110</name>
</gene>
<protein>
    <submittedName>
        <fullName evidence="3">Uncharacterized protein</fullName>
    </submittedName>
</protein>
<keyword evidence="2" id="KW-0812">Transmembrane</keyword>
<evidence type="ECO:0000313" key="3">
    <source>
        <dbReference type="EMBL" id="MWB98317.1"/>
    </source>
</evidence>
<dbReference type="AlphaFoldDB" id="A0A6I4P4H6"/>
<evidence type="ECO:0000256" key="1">
    <source>
        <dbReference type="SAM" id="MobiDB-lite"/>
    </source>
</evidence>